<feature type="binding site" evidence="6">
    <location>
        <position position="113"/>
    </location>
    <ligand>
        <name>substrate</name>
    </ligand>
</feature>
<dbReference type="SUPFAM" id="SSF56601">
    <property type="entry name" value="beta-lactamase/transpeptidase-like"/>
    <property type="match status" value="1"/>
</dbReference>
<dbReference type="PROSITE" id="PS50896">
    <property type="entry name" value="LISH"/>
    <property type="match status" value="1"/>
</dbReference>
<dbReference type="EC" id="3.5.1.2" evidence="3 6"/>
<comment type="subunit">
    <text evidence="2 6">Homotetramer.</text>
</comment>
<evidence type="ECO:0000256" key="5">
    <source>
        <dbReference type="ARBA" id="ARBA00049534"/>
    </source>
</evidence>
<dbReference type="PANTHER" id="PTHR12544">
    <property type="entry name" value="GLUTAMINASE"/>
    <property type="match status" value="1"/>
</dbReference>
<feature type="binding site" evidence="6">
    <location>
        <position position="158"/>
    </location>
    <ligand>
        <name>substrate</name>
    </ligand>
</feature>
<evidence type="ECO:0000256" key="3">
    <source>
        <dbReference type="ARBA" id="ARBA00012918"/>
    </source>
</evidence>
<dbReference type="InterPro" id="IPR015868">
    <property type="entry name" value="Glutaminase"/>
</dbReference>
<dbReference type="GO" id="GO:0004359">
    <property type="term" value="F:glutaminase activity"/>
    <property type="evidence" value="ECO:0007669"/>
    <property type="project" value="UniProtKB-UniRule"/>
</dbReference>
<dbReference type="GO" id="GO:0006543">
    <property type="term" value="P:L-glutamine catabolic process"/>
    <property type="evidence" value="ECO:0007669"/>
    <property type="project" value="TreeGrafter"/>
</dbReference>
<organism evidence="7 8">
    <name type="scientific">Acidilutibacter cellobiosedens</name>
    <dbReference type="NCBI Taxonomy" id="2507161"/>
    <lineage>
        <taxon>Bacteria</taxon>
        <taxon>Bacillati</taxon>
        <taxon>Bacillota</taxon>
        <taxon>Tissierellia</taxon>
        <taxon>Tissierellales</taxon>
        <taxon>Acidilutibacteraceae</taxon>
        <taxon>Acidilutibacter</taxon>
    </lineage>
</organism>
<sequence length="305" mass="33161">MQELLDNLVKINLPLTHKGKVANYIPALARADIDNLGVCVIDMSGNSYASGDYRTLFTIQSISKTISFMLALLDTGEEKVFTKVGMEATGDRFNSIYKLETADVSKPLNPMINAGAIAVCSLIKGRNGEEKFERLLNLFKKITGNKELKVNEEVYRSERETGNKNRAMAYLLKDMGILEENPEEILNVYFKQCSIEVSCVDIAKIGLLLANEGRLPFTGEEIASKRIARIIKTFMVTCGMYDASGEFAIEVGIPAKSGVGGGIMASVPHKMGIGAYGPSLDNKGNSVGAWGILEGLSAELNLSIF</sequence>
<feature type="binding site" evidence="6">
    <location>
        <position position="165"/>
    </location>
    <ligand>
        <name>substrate</name>
    </ligand>
</feature>
<evidence type="ECO:0000256" key="1">
    <source>
        <dbReference type="ARBA" id="ARBA00011076"/>
    </source>
</evidence>
<evidence type="ECO:0000256" key="4">
    <source>
        <dbReference type="ARBA" id="ARBA00022801"/>
    </source>
</evidence>
<reference evidence="8" key="1">
    <citation type="submission" date="2019-01" db="EMBL/GenBank/DDBJ databases">
        <title>Draft genomes of a novel of Sporanaerobacter strains.</title>
        <authorList>
            <person name="Ma S."/>
        </authorList>
    </citation>
    <scope>NUCLEOTIDE SEQUENCE [LARGE SCALE GENOMIC DNA]</scope>
    <source>
        <strain evidence="8">NJN-17</strain>
    </source>
</reference>
<gene>
    <name evidence="6 7" type="primary">glsA</name>
    <name evidence="7" type="ORF">EQM13_06250</name>
</gene>
<dbReference type="InterPro" id="IPR012338">
    <property type="entry name" value="Beta-lactam/transpept-like"/>
</dbReference>
<dbReference type="RefSeq" id="WP_071140778.1">
    <property type="nucleotide sequence ID" value="NZ_CP035282.1"/>
</dbReference>
<dbReference type="PANTHER" id="PTHR12544:SF29">
    <property type="entry name" value="GLUTAMINASE"/>
    <property type="match status" value="1"/>
</dbReference>
<feature type="binding site" evidence="6">
    <location>
        <position position="241"/>
    </location>
    <ligand>
        <name>substrate</name>
    </ligand>
</feature>
<feature type="binding site" evidence="6">
    <location>
        <position position="61"/>
    </location>
    <ligand>
        <name>substrate</name>
    </ligand>
</feature>
<feature type="binding site" evidence="6">
    <location>
        <position position="259"/>
    </location>
    <ligand>
        <name>substrate</name>
    </ligand>
</feature>
<dbReference type="NCBIfam" id="TIGR03814">
    <property type="entry name" value="Gln_ase"/>
    <property type="match status" value="1"/>
</dbReference>
<dbReference type="GO" id="GO:0006537">
    <property type="term" value="P:glutamate biosynthetic process"/>
    <property type="evidence" value="ECO:0007669"/>
    <property type="project" value="TreeGrafter"/>
</dbReference>
<keyword evidence="6" id="KW-0007">Acetylation</keyword>
<comment type="similarity">
    <text evidence="1 6">Belongs to the glutaminase family.</text>
</comment>
<dbReference type="EMBL" id="CP035282">
    <property type="protein sequence ID" value="QAT61214.1"/>
    <property type="molecule type" value="Genomic_DNA"/>
</dbReference>
<dbReference type="InterPro" id="IPR006594">
    <property type="entry name" value="LisH"/>
</dbReference>
<dbReference type="OrthoDB" id="9788822at2"/>
<keyword evidence="8" id="KW-1185">Reference proteome</keyword>
<dbReference type="FunFam" id="3.40.710.10:FF:000005">
    <property type="entry name" value="Glutaminase"/>
    <property type="match status" value="1"/>
</dbReference>
<keyword evidence="4 6" id="KW-0378">Hydrolase</keyword>
<name>A0A410QBG4_9FIRM</name>
<comment type="catalytic activity">
    <reaction evidence="5 6">
        <text>L-glutamine + H2O = L-glutamate + NH4(+)</text>
        <dbReference type="Rhea" id="RHEA:15889"/>
        <dbReference type="ChEBI" id="CHEBI:15377"/>
        <dbReference type="ChEBI" id="CHEBI:28938"/>
        <dbReference type="ChEBI" id="CHEBI:29985"/>
        <dbReference type="ChEBI" id="CHEBI:58359"/>
        <dbReference type="EC" id="3.5.1.2"/>
    </reaction>
</comment>
<accession>A0A410QBG4</accession>
<dbReference type="AlphaFoldDB" id="A0A410QBG4"/>
<dbReference type="Gene3D" id="3.40.710.10">
    <property type="entry name" value="DD-peptidase/beta-lactamase superfamily"/>
    <property type="match status" value="1"/>
</dbReference>
<evidence type="ECO:0000313" key="8">
    <source>
        <dbReference type="Proteomes" id="UP000287969"/>
    </source>
</evidence>
<dbReference type="HAMAP" id="MF_00313">
    <property type="entry name" value="Glutaminase"/>
    <property type="match status" value="1"/>
</dbReference>
<dbReference type="KEGG" id="spoa:EQM13_06250"/>
<protein>
    <recommendedName>
        <fullName evidence="3 6">Glutaminase</fullName>
        <ecNumber evidence="3 6">3.5.1.2</ecNumber>
    </recommendedName>
</protein>
<dbReference type="Proteomes" id="UP000287969">
    <property type="component" value="Chromosome"/>
</dbReference>
<proteinExistence type="inferred from homology"/>
<dbReference type="Pfam" id="PF04960">
    <property type="entry name" value="Glutaminase"/>
    <property type="match status" value="1"/>
</dbReference>
<feature type="binding site" evidence="6">
    <location>
        <position position="189"/>
    </location>
    <ligand>
        <name>substrate</name>
    </ligand>
</feature>
<evidence type="ECO:0000313" key="7">
    <source>
        <dbReference type="EMBL" id="QAT61214.1"/>
    </source>
</evidence>
<evidence type="ECO:0000256" key="2">
    <source>
        <dbReference type="ARBA" id="ARBA00011881"/>
    </source>
</evidence>
<evidence type="ECO:0000256" key="6">
    <source>
        <dbReference type="HAMAP-Rule" id="MF_00313"/>
    </source>
</evidence>